<feature type="transmembrane region" description="Helical" evidence="10">
    <location>
        <begin position="234"/>
        <end position="258"/>
    </location>
</feature>
<evidence type="ECO:0000256" key="7">
    <source>
        <dbReference type="ARBA" id="ARBA00023136"/>
    </source>
</evidence>
<dbReference type="AlphaFoldDB" id="A0ABF7PWH9"/>
<keyword evidence="2 10" id="KW-1003">Cell membrane</keyword>
<keyword evidence="13" id="KW-1185">Reference proteome</keyword>
<feature type="transmembrane region" description="Helical" evidence="10">
    <location>
        <begin position="12"/>
        <end position="30"/>
    </location>
</feature>
<keyword evidence="4 10" id="KW-0133">Cell shape</keyword>
<evidence type="ECO:0000313" key="13">
    <source>
        <dbReference type="Proteomes" id="UP000001205"/>
    </source>
</evidence>
<dbReference type="PANTHER" id="PTHR47019">
    <property type="entry name" value="LIPID II FLIPPASE MURJ"/>
    <property type="match status" value="1"/>
</dbReference>
<keyword evidence="10 11" id="KW-0813">Transport</keyword>
<evidence type="ECO:0000256" key="1">
    <source>
        <dbReference type="ARBA" id="ARBA00004651"/>
    </source>
</evidence>
<feature type="transmembrane region" description="Helical" evidence="10">
    <location>
        <begin position="476"/>
        <end position="499"/>
    </location>
</feature>
<dbReference type="PRINTS" id="PR01806">
    <property type="entry name" value="VIRFACTRMVIN"/>
</dbReference>
<proteinExistence type="inferred from homology"/>
<dbReference type="GO" id="GO:0008360">
    <property type="term" value="P:regulation of cell shape"/>
    <property type="evidence" value="ECO:0007669"/>
    <property type="project" value="UniProtKB-UniRule"/>
</dbReference>
<dbReference type="NCBIfam" id="TIGR01695">
    <property type="entry name" value="murJ_mviN"/>
    <property type="match status" value="1"/>
</dbReference>
<evidence type="ECO:0000256" key="10">
    <source>
        <dbReference type="HAMAP-Rule" id="MF_02078"/>
    </source>
</evidence>
<keyword evidence="10" id="KW-0997">Cell inner membrane</keyword>
<dbReference type="CDD" id="cd13123">
    <property type="entry name" value="MATE_MurJ_like"/>
    <property type="match status" value="1"/>
</dbReference>
<feature type="transmembrane region" description="Helical" evidence="10">
    <location>
        <begin position="270"/>
        <end position="290"/>
    </location>
</feature>
<name>A0ABF7PWH9_BORT9</name>
<gene>
    <name evidence="10" type="primary">murJ</name>
    <name evidence="12" type="ordered locus">BT0810</name>
</gene>
<feature type="transmembrane region" description="Helical" evidence="10">
    <location>
        <begin position="383"/>
        <end position="405"/>
    </location>
</feature>
<dbReference type="GO" id="GO:0071555">
    <property type="term" value="P:cell wall organization"/>
    <property type="evidence" value="ECO:0007669"/>
    <property type="project" value="UniProtKB-UniRule"/>
</dbReference>
<accession>A0ABF7PWH9</accession>
<dbReference type="InterPro" id="IPR051050">
    <property type="entry name" value="Lipid_II_flippase_MurJ/MviN"/>
</dbReference>
<keyword evidence="5 10" id="KW-0573">Peptidoglycan synthesis</keyword>
<protein>
    <recommendedName>
        <fullName evidence="10">Probable lipid II flippase MurJ</fullName>
    </recommendedName>
</protein>
<sequence length="513" mass="58705">MMKVILMNKDILSTVIVMVSIFFSRIMGFIKIKVFSYYFGASLESDIFNYVFNIPNNLRKIISEGAMTSAFMPEFTHERKKSSKHAIDFFRRVITFNIISISLLISVMILFSRQIMYFVSSYRGSHLELASYIFNYLILYVLLISLSSIFSSVLNSYKFFFIPSFSPVMLSFSIILSIYLFYKQYGIYSAVIGVIVGGILQFLVQMINCIYIGLTYRPMFNFNDSSFLRFLKRWAHMIISALVAITTQQISFALASILDIGSVSILSNAIVYYQLPVGIFYVSISTVIFPKMAEYASLGNNKGLNLILNHGIDILIFILIPMSFLMYIWAGPILNLLLTGGKFSVYDTQRTVNVLQYFLIGLPFSSIFGLFQKYYFSIRNSKIPLYFNLLFAAIDITISIFGIRFYKVVDILPIAQSISFALCVVIFYFIGLKGGMKLEFVRSLVALIKAFISLIPLYLFYTLFKNVKWDVGFSFSNFYLLSVAGVISIVILILCYYLLGVNKLFKFISREIL</sequence>
<dbReference type="InterPro" id="IPR004268">
    <property type="entry name" value="MurJ"/>
</dbReference>
<dbReference type="EMBL" id="CP000049">
    <property type="protein sequence ID" value="AAX18126.1"/>
    <property type="molecule type" value="Genomic_DNA"/>
</dbReference>
<reference evidence="13" key="1">
    <citation type="submission" date="2004-12" db="EMBL/GenBank/DDBJ databases">
        <title>The genome sequence of Borrelia hermsii and Borrelia turicatae: comparative analysis of two agents of endemic N. America relapsing fever.</title>
        <authorList>
            <person name="Porcella S.F."/>
            <person name="Raffel S.J."/>
            <person name="Schrumpf M.E."/>
            <person name="Montgomery B."/>
            <person name="Smith T."/>
            <person name="Schwan T.G."/>
        </authorList>
    </citation>
    <scope>NUCLEOTIDE SEQUENCE [LARGE SCALE GENOMIC DNA]</scope>
    <source>
        <strain evidence="13">91E135</strain>
    </source>
</reference>
<dbReference type="GO" id="GO:0015648">
    <property type="term" value="F:lipid-linked peptidoglycan transporter activity"/>
    <property type="evidence" value="ECO:0007669"/>
    <property type="project" value="UniProtKB-UniRule"/>
</dbReference>
<evidence type="ECO:0000313" key="12">
    <source>
        <dbReference type="EMBL" id="AAX18126.1"/>
    </source>
</evidence>
<dbReference type="Pfam" id="PF03023">
    <property type="entry name" value="MurJ"/>
    <property type="match status" value="1"/>
</dbReference>
<comment type="function">
    <text evidence="8 10 11">Involved in peptidoglycan biosynthesis. Transports lipid-linked peptidoglycan precursors from the inner to the outer leaflet of the cytoplasmic membrane.</text>
</comment>
<feature type="transmembrane region" description="Helical" evidence="10">
    <location>
        <begin position="160"/>
        <end position="181"/>
    </location>
</feature>
<feature type="transmembrane region" description="Helical" evidence="10">
    <location>
        <begin position="187"/>
        <end position="214"/>
    </location>
</feature>
<feature type="transmembrane region" description="Helical" evidence="10">
    <location>
        <begin position="311"/>
        <end position="334"/>
    </location>
</feature>
<evidence type="ECO:0000256" key="11">
    <source>
        <dbReference type="PIRNR" id="PIRNR002869"/>
    </source>
</evidence>
<dbReference type="PIRSF" id="PIRSF002869">
    <property type="entry name" value="MviN"/>
    <property type="match status" value="1"/>
</dbReference>
<feature type="transmembrane region" description="Helical" evidence="10">
    <location>
        <begin position="354"/>
        <end position="371"/>
    </location>
</feature>
<evidence type="ECO:0000256" key="2">
    <source>
        <dbReference type="ARBA" id="ARBA00022475"/>
    </source>
</evidence>
<feature type="transmembrane region" description="Helical" evidence="10">
    <location>
        <begin position="132"/>
        <end position="153"/>
    </location>
</feature>
<dbReference type="GO" id="GO:0005886">
    <property type="term" value="C:plasma membrane"/>
    <property type="evidence" value="ECO:0007669"/>
    <property type="project" value="UniProtKB-SubCell"/>
</dbReference>
<dbReference type="KEGG" id="btu:BT0810"/>
<evidence type="ECO:0000256" key="3">
    <source>
        <dbReference type="ARBA" id="ARBA00022692"/>
    </source>
</evidence>
<feature type="transmembrane region" description="Helical" evidence="10">
    <location>
        <begin position="444"/>
        <end position="464"/>
    </location>
</feature>
<dbReference type="GO" id="GO:0009252">
    <property type="term" value="P:peptidoglycan biosynthetic process"/>
    <property type="evidence" value="ECO:0007669"/>
    <property type="project" value="UniProtKB-UniRule"/>
</dbReference>
<dbReference type="HAMAP" id="MF_02078">
    <property type="entry name" value="MurJ_MviN"/>
    <property type="match status" value="1"/>
</dbReference>
<evidence type="ECO:0000256" key="8">
    <source>
        <dbReference type="ARBA" id="ARBA00060041"/>
    </source>
</evidence>
<evidence type="ECO:0000256" key="9">
    <source>
        <dbReference type="ARBA" id="ARBA00061532"/>
    </source>
</evidence>
<organism evidence="12 13">
    <name type="scientific">Borrelia turicatae (strain 91E135)</name>
    <dbReference type="NCBI Taxonomy" id="314724"/>
    <lineage>
        <taxon>Bacteria</taxon>
        <taxon>Pseudomonadati</taxon>
        <taxon>Spirochaetota</taxon>
        <taxon>Spirochaetia</taxon>
        <taxon>Spirochaetales</taxon>
        <taxon>Borreliaceae</taxon>
        <taxon>Borrelia</taxon>
    </lineage>
</organism>
<dbReference type="PANTHER" id="PTHR47019:SF1">
    <property type="entry name" value="LIPID II FLIPPASE MURJ"/>
    <property type="match status" value="1"/>
</dbReference>
<keyword evidence="10 11" id="KW-0961">Cell wall biogenesis/degradation</keyword>
<keyword evidence="6 10" id="KW-1133">Transmembrane helix</keyword>
<dbReference type="Proteomes" id="UP000001205">
    <property type="component" value="Chromosome"/>
</dbReference>
<evidence type="ECO:0000256" key="5">
    <source>
        <dbReference type="ARBA" id="ARBA00022984"/>
    </source>
</evidence>
<feature type="transmembrane region" description="Helical" evidence="10">
    <location>
        <begin position="89"/>
        <end position="112"/>
    </location>
</feature>
<evidence type="ECO:0000256" key="4">
    <source>
        <dbReference type="ARBA" id="ARBA00022960"/>
    </source>
</evidence>
<evidence type="ECO:0000256" key="6">
    <source>
        <dbReference type="ARBA" id="ARBA00022989"/>
    </source>
</evidence>
<comment type="similarity">
    <text evidence="9 10 11">Belongs to the MurJ/MviN family.</text>
</comment>
<comment type="subcellular location">
    <subcellularLocation>
        <location evidence="10">Cell inner membrane</location>
        <topology evidence="10">Multi-pass membrane protein</topology>
    </subcellularLocation>
    <subcellularLocation>
        <location evidence="1">Cell membrane</location>
        <topology evidence="1">Multi-pass membrane protein</topology>
    </subcellularLocation>
</comment>
<keyword evidence="3 10" id="KW-0812">Transmembrane</keyword>
<comment type="pathway">
    <text evidence="10">Cell wall biogenesis; peptidoglycan biosynthesis.</text>
</comment>
<feature type="transmembrane region" description="Helical" evidence="10">
    <location>
        <begin position="411"/>
        <end position="432"/>
    </location>
</feature>
<keyword evidence="7 10" id="KW-0472">Membrane</keyword>